<proteinExistence type="predicted"/>
<dbReference type="KEGG" id="apre:CNX65_32530"/>
<dbReference type="AlphaFoldDB" id="A0A290ZEL1"/>
<feature type="compositionally biased region" description="Basic and acidic residues" evidence="3">
    <location>
        <begin position="225"/>
        <end position="246"/>
    </location>
</feature>
<evidence type="ECO:0000313" key="5">
    <source>
        <dbReference type="Proteomes" id="UP000218505"/>
    </source>
</evidence>
<dbReference type="EMBL" id="CP023445">
    <property type="protein sequence ID" value="ATE57456.1"/>
    <property type="molecule type" value="Genomic_DNA"/>
</dbReference>
<reference evidence="4" key="1">
    <citation type="submission" date="2017-09" db="EMBL/GenBank/DDBJ databases">
        <title>Complete Genome Sequence of ansamitocin-producing Bacterium Actinosynnema pretiosum X47.</title>
        <authorList>
            <person name="Cao G."/>
            <person name="Zong G."/>
            <person name="Zhong C."/>
            <person name="Fu J."/>
        </authorList>
    </citation>
    <scope>NUCLEOTIDE SEQUENCE [LARGE SCALE GENOMIC DNA]</scope>
    <source>
        <strain evidence="4">X47</strain>
    </source>
</reference>
<gene>
    <name evidence="4" type="ORF">CNX65_32530</name>
</gene>
<protein>
    <recommendedName>
        <fullName evidence="6">Integral membrane protein</fullName>
    </recommendedName>
</protein>
<feature type="compositionally biased region" description="Low complexity" evidence="3">
    <location>
        <begin position="247"/>
        <end position="266"/>
    </location>
</feature>
<evidence type="ECO:0000313" key="4">
    <source>
        <dbReference type="EMBL" id="ATE57456.1"/>
    </source>
</evidence>
<evidence type="ECO:0008006" key="6">
    <source>
        <dbReference type="Google" id="ProtNLM"/>
    </source>
</evidence>
<feature type="compositionally biased region" description="Low complexity" evidence="3">
    <location>
        <begin position="94"/>
        <end position="121"/>
    </location>
</feature>
<evidence type="ECO:0000256" key="1">
    <source>
        <dbReference type="ARBA" id="ARBA00004370"/>
    </source>
</evidence>
<evidence type="ECO:0000256" key="3">
    <source>
        <dbReference type="SAM" id="MobiDB-lite"/>
    </source>
</evidence>
<accession>A0A290ZEL1</accession>
<keyword evidence="2" id="KW-0472">Membrane</keyword>
<feature type="compositionally biased region" description="Basic and acidic residues" evidence="3">
    <location>
        <begin position="131"/>
        <end position="146"/>
    </location>
</feature>
<dbReference type="Proteomes" id="UP000218505">
    <property type="component" value="Chromosome"/>
</dbReference>
<organism evidence="4 5">
    <name type="scientific">Actinosynnema pretiosum</name>
    <dbReference type="NCBI Taxonomy" id="42197"/>
    <lineage>
        <taxon>Bacteria</taxon>
        <taxon>Bacillati</taxon>
        <taxon>Actinomycetota</taxon>
        <taxon>Actinomycetes</taxon>
        <taxon>Pseudonocardiales</taxon>
        <taxon>Pseudonocardiaceae</taxon>
        <taxon>Actinosynnema</taxon>
    </lineage>
</organism>
<dbReference type="GO" id="GO:0016020">
    <property type="term" value="C:membrane"/>
    <property type="evidence" value="ECO:0007669"/>
    <property type="project" value="UniProtKB-SubCell"/>
</dbReference>
<feature type="compositionally biased region" description="Basic residues" evidence="3">
    <location>
        <begin position="175"/>
        <end position="184"/>
    </location>
</feature>
<feature type="compositionally biased region" description="Polar residues" evidence="3">
    <location>
        <begin position="30"/>
        <end position="49"/>
    </location>
</feature>
<keyword evidence="5" id="KW-1185">Reference proteome</keyword>
<sequence>MAGLRRPGPPAPPEPPPTPTAEHPHPLADPSTTASEGLSTAAPQDTSTPPARGESPDARRAGTTPPAGRPSAPTTRDERQGATAPQDVREADPEAGAPAEPASVAAPTPSPASPLAGPAAERPVEPSADATRNDHAPELIKNDVEPLRPGSAAPSATGGGAPVADGGEPPSPSRPRAKRKRGHRLLPTGATPAPAPRERGAGSGTAAGRAGADRSSADPSSADRVSADHPAADHPAADHPAADRTPAEPSAAEPSAAQGAETAPETAPAPPRRPWLLPTALVLLSALLLALGAWFQTAASRVAHDRALVDAAGTAEVGEQVRDAVERAFSYDFADVGATERAAAEVLVGRAECQYDAIFGQVRALAPEQKLVVTVKAVTSGVTSLDGDRATVLLFLDQVTTRTTDNRSGGGVAMMRVGARKEGDRWLVDGMDLFGQDATQAAELAKCANAG</sequence>
<name>A0A290ZEL1_9PSEU</name>
<feature type="region of interest" description="Disordered" evidence="3">
    <location>
        <begin position="1"/>
        <end position="271"/>
    </location>
</feature>
<evidence type="ECO:0000256" key="2">
    <source>
        <dbReference type="ARBA" id="ARBA00023136"/>
    </source>
</evidence>
<feature type="compositionally biased region" description="Pro residues" evidence="3">
    <location>
        <begin position="7"/>
        <end position="19"/>
    </location>
</feature>
<comment type="subcellular location">
    <subcellularLocation>
        <location evidence="1">Membrane</location>
    </subcellularLocation>
</comment>
<dbReference type="PANTHER" id="PTHR37042">
    <property type="entry name" value="OUTER MEMBRANE PROTEIN RV1973"/>
    <property type="match status" value="1"/>
</dbReference>
<dbReference type="PANTHER" id="PTHR37042:SF4">
    <property type="entry name" value="OUTER MEMBRANE PROTEIN RV1973"/>
    <property type="match status" value="1"/>
</dbReference>